<proteinExistence type="predicted"/>
<sequence length="36" mass="3991">MISPAQNHAKHSSPNRAAMPASSIFNSCLFLQRYLT</sequence>
<organism evidence="1">
    <name type="scientific">Rhizophora mucronata</name>
    <name type="common">Asiatic mangrove</name>
    <dbReference type="NCBI Taxonomy" id="61149"/>
    <lineage>
        <taxon>Eukaryota</taxon>
        <taxon>Viridiplantae</taxon>
        <taxon>Streptophyta</taxon>
        <taxon>Embryophyta</taxon>
        <taxon>Tracheophyta</taxon>
        <taxon>Spermatophyta</taxon>
        <taxon>Magnoliopsida</taxon>
        <taxon>eudicotyledons</taxon>
        <taxon>Gunneridae</taxon>
        <taxon>Pentapetalae</taxon>
        <taxon>rosids</taxon>
        <taxon>fabids</taxon>
        <taxon>Malpighiales</taxon>
        <taxon>Rhizophoraceae</taxon>
        <taxon>Rhizophora</taxon>
    </lineage>
</organism>
<dbReference type="EMBL" id="GGEC01016745">
    <property type="protein sequence ID" value="MBW97228.1"/>
    <property type="molecule type" value="Transcribed_RNA"/>
</dbReference>
<dbReference type="AlphaFoldDB" id="A0A2P2JUS6"/>
<evidence type="ECO:0000313" key="1">
    <source>
        <dbReference type="EMBL" id="MBW97228.1"/>
    </source>
</evidence>
<name>A0A2P2JUS6_RHIMU</name>
<protein>
    <submittedName>
        <fullName evidence="1">Uncharacterized protein</fullName>
    </submittedName>
</protein>
<reference evidence="1" key="1">
    <citation type="submission" date="2018-02" db="EMBL/GenBank/DDBJ databases">
        <title>Rhizophora mucronata_Transcriptome.</title>
        <authorList>
            <person name="Meera S.P."/>
            <person name="Sreeshan A."/>
            <person name="Augustine A."/>
        </authorList>
    </citation>
    <scope>NUCLEOTIDE SEQUENCE</scope>
    <source>
        <tissue evidence="1">Leaf</tissue>
    </source>
</reference>
<accession>A0A2P2JUS6</accession>